<dbReference type="Gene3D" id="2.70.150.10">
    <property type="entry name" value="Calcium-transporting ATPase, cytoplasmic transduction domain A"/>
    <property type="match status" value="1"/>
</dbReference>
<dbReference type="InterPro" id="IPR059000">
    <property type="entry name" value="ATPase_P-type_domA"/>
</dbReference>
<dbReference type="InterPro" id="IPR001757">
    <property type="entry name" value="P_typ_ATPase"/>
</dbReference>
<comment type="subcellular location">
    <subcellularLocation>
        <location evidence="2">Cell inner membrane</location>
        <topology evidence="2">Multi-pass membrane protein</topology>
    </subcellularLocation>
</comment>
<dbReference type="Pfam" id="PF00122">
    <property type="entry name" value="E1-E2_ATPase"/>
    <property type="match status" value="1"/>
</dbReference>
<dbReference type="InterPro" id="IPR018303">
    <property type="entry name" value="ATPase_P-typ_P_site"/>
</dbReference>
<keyword evidence="6" id="KW-1003">Cell membrane</keyword>
<dbReference type="NCBIfam" id="TIGR01524">
    <property type="entry name" value="ATPase-IIIB_Mg"/>
    <property type="match status" value="1"/>
</dbReference>
<dbReference type="SFLD" id="SFLDF00027">
    <property type="entry name" value="p-type_atpase"/>
    <property type="match status" value="1"/>
</dbReference>
<keyword evidence="12" id="KW-0460">Magnesium</keyword>
<dbReference type="GeneID" id="91150003"/>
<evidence type="ECO:0000256" key="17">
    <source>
        <dbReference type="ARBA" id="ARBA00047295"/>
    </source>
</evidence>
<keyword evidence="11" id="KW-0067">ATP-binding</keyword>
<keyword evidence="13" id="KW-1278">Translocase</keyword>
<dbReference type="PROSITE" id="PS00154">
    <property type="entry name" value="ATPASE_E1_E2"/>
    <property type="match status" value="1"/>
</dbReference>
<dbReference type="SFLD" id="SFLDS00003">
    <property type="entry name" value="Haloacid_Dehalogenase"/>
    <property type="match status" value="1"/>
</dbReference>
<evidence type="ECO:0000256" key="13">
    <source>
        <dbReference type="ARBA" id="ARBA00022967"/>
    </source>
</evidence>
<evidence type="ECO:0000313" key="21">
    <source>
        <dbReference type="Proteomes" id="UP001549077"/>
    </source>
</evidence>
<dbReference type="InterPro" id="IPR008250">
    <property type="entry name" value="ATPase_P-typ_transduc_dom_A_sf"/>
</dbReference>
<keyword evidence="14 18" id="KW-1133">Transmembrane helix</keyword>
<evidence type="ECO:0000256" key="16">
    <source>
        <dbReference type="ARBA" id="ARBA00029806"/>
    </source>
</evidence>
<dbReference type="SUPFAM" id="SSF56784">
    <property type="entry name" value="HAD-like"/>
    <property type="match status" value="1"/>
</dbReference>
<evidence type="ECO:0000256" key="5">
    <source>
        <dbReference type="ARBA" id="ARBA00013555"/>
    </source>
</evidence>
<dbReference type="RefSeq" id="WP_168296161.1">
    <property type="nucleotide sequence ID" value="NZ_CP071604.1"/>
</dbReference>
<keyword evidence="21" id="KW-1185">Reference proteome</keyword>
<dbReference type="SUPFAM" id="SSF81653">
    <property type="entry name" value="Calcium ATPase, transduction domain A"/>
    <property type="match status" value="1"/>
</dbReference>
<feature type="domain" description="Cation-transporting P-type ATPase N-terminal" evidence="19">
    <location>
        <begin position="11"/>
        <end position="84"/>
    </location>
</feature>
<organism evidence="20 21">
    <name type="scientific">Rhizobium binae</name>
    <dbReference type="NCBI Taxonomy" id="1138190"/>
    <lineage>
        <taxon>Bacteria</taxon>
        <taxon>Pseudomonadati</taxon>
        <taxon>Pseudomonadota</taxon>
        <taxon>Alphaproteobacteria</taxon>
        <taxon>Hyphomicrobiales</taxon>
        <taxon>Rhizobiaceae</taxon>
        <taxon>Rhizobium/Agrobacterium group</taxon>
        <taxon>Rhizobium</taxon>
    </lineage>
</organism>
<evidence type="ECO:0000256" key="3">
    <source>
        <dbReference type="ARBA" id="ARBA00008746"/>
    </source>
</evidence>
<evidence type="ECO:0000256" key="10">
    <source>
        <dbReference type="ARBA" id="ARBA00022741"/>
    </source>
</evidence>
<keyword evidence="10" id="KW-0547">Nucleotide-binding</keyword>
<evidence type="ECO:0000256" key="7">
    <source>
        <dbReference type="ARBA" id="ARBA00022519"/>
    </source>
</evidence>
<sequence length="869" mass="93947">MDTLTGHGTPAYWSMPAASVLAELHSGEAGLSASDAARRLKETGPNALDKERSLSALTVLARQFRSPLVLILVVAAAISASLGEAHEAIIITLIVLASCLLGFFQEYGASQATEKLKQRLSHKTTAVRDGIEIVIRSDEVVPGDVLHLSAGSLIPADGVILEARDLNVSEAVLTGETFPVVKRPGIAEAGAPLSRRNNVVFAGTSVRSGTACVLIVKTGMQTEFAAIAASLDRQVPETEFSQGIRRFGLLMTEIMFVMVILVFFANALLGRPLIDSILFSLALAVGLTPELLPAIISVTLARGARAMAANGVIVRRLEAIENLGSMDVLCTDKTGTLTEGVIHLDAWLDPTGQPSNDVLMLARLNATLQSGLPNPLDEAIAAAAATSPREQSFVKRDEFPYDFTRKRLSVIVASPEGETVLICKGAIDKVLDICGSVRDAGKEISLDAERRGAIEEKFRSWSTEGFRVLGLATRRLISLVPNGRSDEAGLCFEGFLLFLDPPKQGIEQCLADLAKRGITVKIISGDNRYVVAHLASAIGLPSSHVLTGADLTHISSQALAAKAAHTDLFAEIDPNQKERIVRALRSRGHVVGYLGDGINDAPALHEADIGISVDSAVDVAREAADVVLLKRDLSVLVQGVDDGRTTFANTMKYISITTSANFGNMISMALASIALPFLPLLAQQVLLNNFLSDIPSFAIATDNVDEEDRRRPRHWEIGSVGRFMITFGLVSSLFDLLTFAFLIFLAGAGEQRFQTAWFVESLLTELLIVFIIRTRKRFWQSRPSRLLAALSALIVSMTFALPFLPIGRWFGFVPLPVPTLLALLAISVMYLLASERTKHWFFEREDRGRLHPDRRTRKALRQGAGSRTG</sequence>
<evidence type="ECO:0000256" key="8">
    <source>
        <dbReference type="ARBA" id="ARBA00022553"/>
    </source>
</evidence>
<protein>
    <recommendedName>
        <fullName evidence="5">Magnesium-transporting ATPase, P-type 1</fullName>
        <ecNumber evidence="4">7.2.2.14</ecNumber>
    </recommendedName>
    <alternativeName>
        <fullName evidence="16">Mg(2+) transport ATPase, P-type 1</fullName>
    </alternativeName>
</protein>
<dbReference type="InterPro" id="IPR023298">
    <property type="entry name" value="ATPase_P-typ_TM_dom_sf"/>
</dbReference>
<evidence type="ECO:0000256" key="9">
    <source>
        <dbReference type="ARBA" id="ARBA00022692"/>
    </source>
</evidence>
<keyword evidence="7" id="KW-0997">Cell inner membrane</keyword>
<keyword evidence="15 18" id="KW-0472">Membrane</keyword>
<feature type="transmembrane region" description="Helical" evidence="18">
    <location>
        <begin position="812"/>
        <end position="833"/>
    </location>
</feature>
<gene>
    <name evidence="20" type="ORF">ABID08_003237</name>
</gene>
<feature type="transmembrane region" description="Helical" evidence="18">
    <location>
        <begin position="247"/>
        <end position="265"/>
    </location>
</feature>
<dbReference type="EC" id="7.2.2.14" evidence="4"/>
<dbReference type="Pfam" id="PF00690">
    <property type="entry name" value="Cation_ATPase_N"/>
    <property type="match status" value="1"/>
</dbReference>
<feature type="transmembrane region" description="Helical" evidence="18">
    <location>
        <begin position="64"/>
        <end position="82"/>
    </location>
</feature>
<dbReference type="SMART" id="SM00831">
    <property type="entry name" value="Cation_ATPase_N"/>
    <property type="match status" value="1"/>
</dbReference>
<comment type="caution">
    <text evidence="20">The sequence shown here is derived from an EMBL/GenBank/DDBJ whole genome shotgun (WGS) entry which is preliminary data.</text>
</comment>
<evidence type="ECO:0000256" key="18">
    <source>
        <dbReference type="SAM" id="Phobius"/>
    </source>
</evidence>
<proteinExistence type="inferred from homology"/>
<accession>A0ABV2MHC3</accession>
<keyword evidence="8" id="KW-0597">Phosphoprotein</keyword>
<dbReference type="SUPFAM" id="SSF81665">
    <property type="entry name" value="Calcium ATPase, transmembrane domain M"/>
    <property type="match status" value="1"/>
</dbReference>
<comment type="function">
    <text evidence="1">Mediates magnesium influx to the cytosol.</text>
</comment>
<dbReference type="EMBL" id="JBEPMY010000008">
    <property type="protein sequence ID" value="MET3755866.1"/>
    <property type="molecule type" value="Genomic_DNA"/>
</dbReference>
<evidence type="ECO:0000256" key="1">
    <source>
        <dbReference type="ARBA" id="ARBA00003954"/>
    </source>
</evidence>
<dbReference type="Gene3D" id="3.40.50.1000">
    <property type="entry name" value="HAD superfamily/HAD-like"/>
    <property type="match status" value="1"/>
</dbReference>
<keyword evidence="9 18" id="KW-0812">Transmembrane</keyword>
<dbReference type="NCBIfam" id="TIGR01494">
    <property type="entry name" value="ATPase_P-type"/>
    <property type="match status" value="2"/>
</dbReference>
<evidence type="ECO:0000256" key="4">
    <source>
        <dbReference type="ARBA" id="ARBA00012786"/>
    </source>
</evidence>
<evidence type="ECO:0000256" key="2">
    <source>
        <dbReference type="ARBA" id="ARBA00004429"/>
    </source>
</evidence>
<dbReference type="Gene3D" id="1.20.1110.10">
    <property type="entry name" value="Calcium-transporting ATPase, transmembrane domain"/>
    <property type="match status" value="1"/>
</dbReference>
<dbReference type="Gene3D" id="3.40.1110.10">
    <property type="entry name" value="Calcium-transporting ATPase, cytoplasmic domain N"/>
    <property type="match status" value="1"/>
</dbReference>
<evidence type="ECO:0000313" key="20">
    <source>
        <dbReference type="EMBL" id="MET3755866.1"/>
    </source>
</evidence>
<dbReference type="PRINTS" id="PR01836">
    <property type="entry name" value="MGATPASE"/>
</dbReference>
<comment type="similarity">
    <text evidence="3">Belongs to the cation transport ATPase (P-type) (TC 3.A.3) family. Type IIIB subfamily.</text>
</comment>
<dbReference type="SFLD" id="SFLDG00002">
    <property type="entry name" value="C1.7:_P-type_atpase_like"/>
    <property type="match status" value="1"/>
</dbReference>
<reference evidence="20 21" key="1">
    <citation type="submission" date="2024-06" db="EMBL/GenBank/DDBJ databases">
        <title>Genomic Encyclopedia of Type Strains, Phase IV (KMG-IV): sequencing the most valuable type-strain genomes for metagenomic binning, comparative biology and taxonomic classification.</title>
        <authorList>
            <person name="Goeker M."/>
        </authorList>
    </citation>
    <scope>NUCLEOTIDE SEQUENCE [LARGE SCALE GENOMIC DNA]</scope>
    <source>
        <strain evidence="20 21">DSM 29288</strain>
    </source>
</reference>
<dbReference type="InterPro" id="IPR023299">
    <property type="entry name" value="ATPase_P-typ_cyto_dom_N"/>
</dbReference>
<feature type="transmembrane region" description="Helical" evidence="18">
    <location>
        <begin position="277"/>
        <end position="301"/>
    </location>
</feature>
<feature type="transmembrane region" description="Helical" evidence="18">
    <location>
        <begin position="720"/>
        <end position="744"/>
    </location>
</feature>
<feature type="transmembrane region" description="Helical" evidence="18">
    <location>
        <begin position="786"/>
        <end position="806"/>
    </location>
</feature>
<comment type="catalytic activity">
    <reaction evidence="17">
        <text>Mg(2+)(out) + ATP + H2O = Mg(2+)(in) + ADP + phosphate + H(+)</text>
        <dbReference type="Rhea" id="RHEA:10260"/>
        <dbReference type="ChEBI" id="CHEBI:15377"/>
        <dbReference type="ChEBI" id="CHEBI:15378"/>
        <dbReference type="ChEBI" id="CHEBI:18420"/>
        <dbReference type="ChEBI" id="CHEBI:30616"/>
        <dbReference type="ChEBI" id="CHEBI:43474"/>
        <dbReference type="ChEBI" id="CHEBI:456216"/>
        <dbReference type="EC" id="7.2.2.14"/>
    </reaction>
</comment>
<dbReference type="InterPro" id="IPR044492">
    <property type="entry name" value="P_typ_ATPase_HD_dom"/>
</dbReference>
<evidence type="ECO:0000256" key="14">
    <source>
        <dbReference type="ARBA" id="ARBA00022989"/>
    </source>
</evidence>
<evidence type="ECO:0000256" key="12">
    <source>
        <dbReference type="ARBA" id="ARBA00022842"/>
    </source>
</evidence>
<dbReference type="Pfam" id="PF13246">
    <property type="entry name" value="Cation_ATPase"/>
    <property type="match status" value="1"/>
</dbReference>
<dbReference type="InterPro" id="IPR006068">
    <property type="entry name" value="ATPase_P-typ_cation-transptr_C"/>
</dbReference>
<dbReference type="InterPro" id="IPR006415">
    <property type="entry name" value="P-type_ATPase_IIIB"/>
</dbReference>
<name>A0ABV2MHC3_9HYPH</name>
<dbReference type="Pfam" id="PF00689">
    <property type="entry name" value="Cation_ATPase_C"/>
    <property type="match status" value="1"/>
</dbReference>
<feature type="transmembrane region" description="Helical" evidence="18">
    <location>
        <begin position="88"/>
        <end position="109"/>
    </location>
</feature>
<evidence type="ECO:0000256" key="15">
    <source>
        <dbReference type="ARBA" id="ARBA00023136"/>
    </source>
</evidence>
<dbReference type="InterPro" id="IPR036412">
    <property type="entry name" value="HAD-like_sf"/>
</dbReference>
<dbReference type="InterPro" id="IPR004014">
    <property type="entry name" value="ATPase_P-typ_cation-transptr_N"/>
</dbReference>
<dbReference type="Proteomes" id="UP001549077">
    <property type="component" value="Unassembled WGS sequence"/>
</dbReference>
<dbReference type="PANTHER" id="PTHR42861">
    <property type="entry name" value="CALCIUM-TRANSPORTING ATPASE"/>
    <property type="match status" value="1"/>
</dbReference>
<evidence type="ECO:0000259" key="19">
    <source>
        <dbReference type="SMART" id="SM00831"/>
    </source>
</evidence>
<dbReference type="InterPro" id="IPR023214">
    <property type="entry name" value="HAD_sf"/>
</dbReference>
<evidence type="ECO:0000256" key="11">
    <source>
        <dbReference type="ARBA" id="ARBA00022840"/>
    </source>
</evidence>
<evidence type="ECO:0000256" key="6">
    <source>
        <dbReference type="ARBA" id="ARBA00022475"/>
    </source>
</evidence>